<feature type="binding site" evidence="8">
    <location>
        <position position="167"/>
    </location>
    <ligand>
        <name>substrate</name>
    </ligand>
</feature>
<feature type="binding site" evidence="8">
    <location>
        <position position="274"/>
    </location>
    <ligand>
        <name>substrate</name>
    </ligand>
</feature>
<dbReference type="Proteomes" id="UP000633365">
    <property type="component" value="Unassembled WGS sequence"/>
</dbReference>
<dbReference type="InterPro" id="IPR000905">
    <property type="entry name" value="Gcp-like_dom"/>
</dbReference>
<evidence type="ECO:0000256" key="1">
    <source>
        <dbReference type="ARBA" id="ARBA00022490"/>
    </source>
</evidence>
<dbReference type="PRINTS" id="PR00789">
    <property type="entry name" value="OSIALOPTASE"/>
</dbReference>
<dbReference type="PANTHER" id="PTHR11735">
    <property type="entry name" value="TRNA N6-ADENOSINE THREONYLCARBAMOYLTRANSFERASE"/>
    <property type="match status" value="1"/>
</dbReference>
<dbReference type="CDD" id="cd24133">
    <property type="entry name" value="ASKHA_NBD_TsaD_bac"/>
    <property type="match status" value="1"/>
</dbReference>
<comment type="subcellular location">
    <subcellularLocation>
        <location evidence="8">Cytoplasm</location>
    </subcellularLocation>
</comment>
<organism evidence="10 11">
    <name type="scientific">Ruminococcus difficilis</name>
    <dbReference type="NCBI Taxonomy" id="2763069"/>
    <lineage>
        <taxon>Bacteria</taxon>
        <taxon>Bacillati</taxon>
        <taxon>Bacillota</taxon>
        <taxon>Clostridia</taxon>
        <taxon>Eubacteriales</taxon>
        <taxon>Oscillospiraceae</taxon>
        <taxon>Ruminococcus</taxon>
    </lineage>
</organism>
<keyword evidence="6 8" id="KW-0012">Acyltransferase</keyword>
<dbReference type="GO" id="GO:0002949">
    <property type="term" value="P:tRNA threonylcarbamoyladenosine modification"/>
    <property type="evidence" value="ECO:0007669"/>
    <property type="project" value="UniProtKB-UniRule"/>
</dbReference>
<dbReference type="PANTHER" id="PTHR11735:SF6">
    <property type="entry name" value="TRNA N6-ADENOSINE THREONYLCARBAMOYLTRANSFERASE, MITOCHONDRIAL"/>
    <property type="match status" value="1"/>
</dbReference>
<dbReference type="NCBIfam" id="TIGR00329">
    <property type="entry name" value="gcp_kae1"/>
    <property type="match status" value="1"/>
</dbReference>
<keyword evidence="5 8" id="KW-0408">Iron</keyword>
<sequence length="337" mass="35930">MKILAIESSCDETAAAVVEDGRTVLSNIVASQVEEHKLYGGVVPEIASRRHAEAIVGVVDEAVKAADCTLDDIDAIAVTYAPGLIGALLVGVNFAKGLSLATGKPLIPTHHLRSHIAANYISHKELKPPFLCLVVSGGHSHIVEVLSYTDMRVIGRTRDDAAGEAFDKAARAMGIPYPGGVELDKIAENGDDAAFPMPHPHVDGAEYDFSFSGLKTAVINLIHNKQQKGEEIPVADICASYRKAVVGCLTDNFLKAAEDLGYTTLVTAGGVSANSLLRRELERLCKGKYTLYMPEKSLCGDNGAMVGSQSYYEYLDGNIAESDLNAVATLPIDQRGF</sequence>
<reference evidence="10" key="1">
    <citation type="submission" date="2021-01" db="EMBL/GenBank/DDBJ databases">
        <title>Genome public.</title>
        <authorList>
            <person name="Liu C."/>
            <person name="Sun Q."/>
        </authorList>
    </citation>
    <scope>NUCLEOTIDE SEQUENCE</scope>
    <source>
        <strain evidence="10">M6</strain>
    </source>
</reference>
<dbReference type="GO" id="GO:0005506">
    <property type="term" value="F:iron ion binding"/>
    <property type="evidence" value="ECO:0007669"/>
    <property type="project" value="UniProtKB-UniRule"/>
</dbReference>
<dbReference type="GO" id="GO:0061711">
    <property type="term" value="F:tRNA N(6)-L-threonylcarbamoyladenine synthase activity"/>
    <property type="evidence" value="ECO:0007669"/>
    <property type="project" value="UniProtKB-EC"/>
</dbReference>
<evidence type="ECO:0000256" key="6">
    <source>
        <dbReference type="ARBA" id="ARBA00023315"/>
    </source>
</evidence>
<dbReference type="FunFam" id="3.30.420.40:FF:000012">
    <property type="entry name" value="tRNA N6-adenosine threonylcarbamoyltransferase"/>
    <property type="match status" value="1"/>
</dbReference>
<feature type="binding site" evidence="8">
    <location>
        <position position="184"/>
    </location>
    <ligand>
        <name>substrate</name>
    </ligand>
</feature>
<dbReference type="EC" id="2.3.1.234" evidence="8"/>
<evidence type="ECO:0000256" key="4">
    <source>
        <dbReference type="ARBA" id="ARBA00022723"/>
    </source>
</evidence>
<dbReference type="Pfam" id="PF00814">
    <property type="entry name" value="TsaD"/>
    <property type="match status" value="1"/>
</dbReference>
<accession>A0A934WP83</accession>
<comment type="caution">
    <text evidence="10">The sequence shown here is derived from an EMBL/GenBank/DDBJ whole genome shotgun (WGS) entry which is preliminary data.</text>
</comment>
<keyword evidence="2 8" id="KW-0808">Transferase</keyword>
<dbReference type="EMBL" id="JAEQMG010000035">
    <property type="protein sequence ID" value="MBK6087456.1"/>
    <property type="molecule type" value="Genomic_DNA"/>
</dbReference>
<dbReference type="HAMAP" id="MF_01445">
    <property type="entry name" value="TsaD"/>
    <property type="match status" value="1"/>
</dbReference>
<gene>
    <name evidence="8 10" type="primary">tsaD</name>
    <name evidence="10" type="ORF">JKK62_02120</name>
</gene>
<name>A0A934WP83_9FIRM</name>
<evidence type="ECO:0000256" key="2">
    <source>
        <dbReference type="ARBA" id="ARBA00022679"/>
    </source>
</evidence>
<feature type="binding site" evidence="8">
    <location>
        <position position="301"/>
    </location>
    <ligand>
        <name>Fe cation</name>
        <dbReference type="ChEBI" id="CHEBI:24875"/>
    </ligand>
</feature>
<dbReference type="RefSeq" id="WP_201426760.1">
    <property type="nucleotide sequence ID" value="NZ_JAEQMG010000035.1"/>
</dbReference>
<evidence type="ECO:0000256" key="3">
    <source>
        <dbReference type="ARBA" id="ARBA00022694"/>
    </source>
</evidence>
<dbReference type="InterPro" id="IPR017861">
    <property type="entry name" value="KAE1/TsaD"/>
</dbReference>
<comment type="cofactor">
    <cofactor evidence="8">
        <name>Fe(2+)</name>
        <dbReference type="ChEBI" id="CHEBI:29033"/>
    </cofactor>
    <text evidence="8">Binds 1 Fe(2+) ion per subunit.</text>
</comment>
<feature type="binding site" evidence="8">
    <location>
        <position position="111"/>
    </location>
    <ligand>
        <name>Fe cation</name>
        <dbReference type="ChEBI" id="CHEBI:24875"/>
    </ligand>
</feature>
<keyword evidence="1 8" id="KW-0963">Cytoplasm</keyword>
<feature type="binding site" evidence="8">
    <location>
        <position position="115"/>
    </location>
    <ligand>
        <name>Fe cation</name>
        <dbReference type="ChEBI" id="CHEBI:24875"/>
    </ligand>
</feature>
<evidence type="ECO:0000259" key="9">
    <source>
        <dbReference type="Pfam" id="PF00814"/>
    </source>
</evidence>
<keyword evidence="4 8" id="KW-0479">Metal-binding</keyword>
<evidence type="ECO:0000256" key="8">
    <source>
        <dbReference type="HAMAP-Rule" id="MF_01445"/>
    </source>
</evidence>
<feature type="binding site" evidence="8">
    <location>
        <begin position="134"/>
        <end position="138"/>
    </location>
    <ligand>
        <name>substrate</name>
    </ligand>
</feature>
<feature type="domain" description="Gcp-like" evidence="9">
    <location>
        <begin position="23"/>
        <end position="306"/>
    </location>
</feature>
<dbReference type="Gene3D" id="3.30.420.40">
    <property type="match status" value="2"/>
</dbReference>
<protein>
    <recommendedName>
        <fullName evidence="8">tRNA N6-adenosine threonylcarbamoyltransferase</fullName>
        <ecNumber evidence="8">2.3.1.234</ecNumber>
    </recommendedName>
    <alternativeName>
        <fullName evidence="8">N6-L-threonylcarbamoyladenine synthase</fullName>
        <shortName evidence="8">t(6)A synthase</shortName>
    </alternativeName>
    <alternativeName>
        <fullName evidence="8">t(6)A37 threonylcarbamoyladenosine biosynthesis protein TsaD</fullName>
    </alternativeName>
    <alternativeName>
        <fullName evidence="8">tRNA threonylcarbamoyladenosine biosynthesis protein TsaD</fullName>
    </alternativeName>
</protein>
<dbReference type="InterPro" id="IPR022450">
    <property type="entry name" value="TsaD"/>
</dbReference>
<proteinExistence type="inferred from homology"/>
<dbReference type="GO" id="GO:0005737">
    <property type="term" value="C:cytoplasm"/>
    <property type="evidence" value="ECO:0007669"/>
    <property type="project" value="UniProtKB-SubCell"/>
</dbReference>
<dbReference type="InterPro" id="IPR043129">
    <property type="entry name" value="ATPase_NBD"/>
</dbReference>
<dbReference type="FunFam" id="3.30.420.40:FF:000040">
    <property type="entry name" value="tRNA N6-adenosine threonylcarbamoyltransferase"/>
    <property type="match status" value="1"/>
</dbReference>
<comment type="catalytic activity">
    <reaction evidence="7 8">
        <text>L-threonylcarbamoyladenylate + adenosine(37) in tRNA = N(6)-L-threonylcarbamoyladenosine(37) in tRNA + AMP + H(+)</text>
        <dbReference type="Rhea" id="RHEA:37059"/>
        <dbReference type="Rhea" id="RHEA-COMP:10162"/>
        <dbReference type="Rhea" id="RHEA-COMP:10163"/>
        <dbReference type="ChEBI" id="CHEBI:15378"/>
        <dbReference type="ChEBI" id="CHEBI:73682"/>
        <dbReference type="ChEBI" id="CHEBI:74411"/>
        <dbReference type="ChEBI" id="CHEBI:74418"/>
        <dbReference type="ChEBI" id="CHEBI:456215"/>
        <dbReference type="EC" id="2.3.1.234"/>
    </reaction>
</comment>
<evidence type="ECO:0000313" key="11">
    <source>
        <dbReference type="Proteomes" id="UP000633365"/>
    </source>
</evidence>
<comment type="function">
    <text evidence="8">Required for the formation of a threonylcarbamoyl group on adenosine at position 37 (t(6)A37) in tRNAs that read codons beginning with adenine. Is involved in the transfer of the threonylcarbamoyl moiety of threonylcarbamoyl-AMP (TC-AMP) to the N6 group of A37, together with TsaE and TsaB. TsaD likely plays a direct catalytic role in this reaction.</text>
</comment>
<feature type="binding site" evidence="8">
    <location>
        <position position="180"/>
    </location>
    <ligand>
        <name>substrate</name>
    </ligand>
</feature>
<dbReference type="AlphaFoldDB" id="A0A934WP83"/>
<evidence type="ECO:0000256" key="5">
    <source>
        <dbReference type="ARBA" id="ARBA00023004"/>
    </source>
</evidence>
<evidence type="ECO:0000313" key="10">
    <source>
        <dbReference type="EMBL" id="MBK6087456.1"/>
    </source>
</evidence>
<comment type="similarity">
    <text evidence="8">Belongs to the KAE1 / TsaD family.</text>
</comment>
<keyword evidence="3 8" id="KW-0819">tRNA processing</keyword>
<dbReference type="SUPFAM" id="SSF53067">
    <property type="entry name" value="Actin-like ATPase domain"/>
    <property type="match status" value="2"/>
</dbReference>
<keyword evidence="11" id="KW-1185">Reference proteome</keyword>
<evidence type="ECO:0000256" key="7">
    <source>
        <dbReference type="ARBA" id="ARBA00048117"/>
    </source>
</evidence>
<dbReference type="NCBIfam" id="TIGR03723">
    <property type="entry name" value="T6A_TsaD_YgjD"/>
    <property type="match status" value="1"/>
</dbReference>